<evidence type="ECO:0000256" key="1">
    <source>
        <dbReference type="SAM" id="MobiDB-lite"/>
    </source>
</evidence>
<evidence type="ECO:0000313" key="2">
    <source>
        <dbReference type="EMBL" id="CAB3987621.1"/>
    </source>
</evidence>
<protein>
    <submittedName>
        <fullName evidence="2">Uncharacterized protein</fullName>
    </submittedName>
</protein>
<feature type="compositionally biased region" description="Basic and acidic residues" evidence="1">
    <location>
        <begin position="33"/>
        <end position="48"/>
    </location>
</feature>
<feature type="region of interest" description="Disordered" evidence="1">
    <location>
        <begin position="1"/>
        <end position="58"/>
    </location>
</feature>
<dbReference type="EMBL" id="CACRXK020001203">
    <property type="protein sequence ID" value="CAB3987621.1"/>
    <property type="molecule type" value="Genomic_DNA"/>
</dbReference>
<feature type="compositionally biased region" description="Polar residues" evidence="1">
    <location>
        <begin position="49"/>
        <end position="58"/>
    </location>
</feature>
<evidence type="ECO:0000313" key="3">
    <source>
        <dbReference type="Proteomes" id="UP001152795"/>
    </source>
</evidence>
<sequence>MIEDLESDHPQENPTNDDNERSQNNEDMSNKSSESDHPHEDPTNDREPSQSSENISGNDLSLLVNMIEDLESDHPHENLTNDDNERSQNNEDMSKDDPAATPPDEQHEGMLHESSIEEPHVRDVEPTHHDVTYTVVDGATKRGKSRLIDSQGYTYNVKRRRVNATDWQCSVRPKGNPCRATVKQNNNDIFERNTCSHNHPGEPGAITAAKIAVTVKQKATDDLFKPASAIVDEVFLDEIDDRPCPSLPKPANLARAANRLRQRLRPDDPADLKFVLQMEHIPDGFLQKDICVRERRHLLFATEQHLSILNNAKTWYIDGTFKLCRYPFTQLLTINAFVRSDDHMKQVPLVFVLMSGKKKNDYVKDVDARTDTAFAQGRDGKLQIYTPVATAEYLHSTFLGRLMQHKHQPGFQVLAEFYVCLDKICLCAGTFLEVDSSKFFSLTAINDFFKLPQLRRSILVLTKSRWKTGVPQSFRLSLRGRDKITQNDHLPVTKGSELCALIKLGEFWRFSYTLFGQP</sequence>
<dbReference type="PANTHER" id="PTHR20956:SF12">
    <property type="entry name" value="FLYWCH-TYPE DOMAIN-CONTAINING PROTEIN"/>
    <property type="match status" value="1"/>
</dbReference>
<comment type="caution">
    <text evidence="2">The sequence shown here is derived from an EMBL/GenBank/DDBJ whole genome shotgun (WGS) entry which is preliminary data.</text>
</comment>
<dbReference type="Proteomes" id="UP001152795">
    <property type="component" value="Unassembled WGS sequence"/>
</dbReference>
<organism evidence="2 3">
    <name type="scientific">Paramuricea clavata</name>
    <name type="common">Red gorgonian</name>
    <name type="synonym">Violescent sea-whip</name>
    <dbReference type="NCBI Taxonomy" id="317549"/>
    <lineage>
        <taxon>Eukaryota</taxon>
        <taxon>Metazoa</taxon>
        <taxon>Cnidaria</taxon>
        <taxon>Anthozoa</taxon>
        <taxon>Octocorallia</taxon>
        <taxon>Malacalcyonacea</taxon>
        <taxon>Plexauridae</taxon>
        <taxon>Paramuricea</taxon>
    </lineage>
</organism>
<name>A0A6S7GSU2_PARCT</name>
<dbReference type="PANTHER" id="PTHR20956">
    <property type="entry name" value="HEH2P"/>
    <property type="match status" value="1"/>
</dbReference>
<reference evidence="2" key="1">
    <citation type="submission" date="2020-04" db="EMBL/GenBank/DDBJ databases">
        <authorList>
            <person name="Alioto T."/>
            <person name="Alioto T."/>
            <person name="Gomez Garrido J."/>
        </authorList>
    </citation>
    <scope>NUCLEOTIDE SEQUENCE</scope>
    <source>
        <strain evidence="2">A484AB</strain>
    </source>
</reference>
<keyword evidence="3" id="KW-1185">Reference proteome</keyword>
<accession>A0A6S7GSU2</accession>
<feature type="region of interest" description="Disordered" evidence="1">
    <location>
        <begin position="73"/>
        <end position="112"/>
    </location>
</feature>
<proteinExistence type="predicted"/>
<dbReference type="Gene3D" id="2.20.25.240">
    <property type="match status" value="1"/>
</dbReference>
<gene>
    <name evidence="2" type="ORF">PACLA_8A015243</name>
</gene>
<dbReference type="AlphaFoldDB" id="A0A6S7GSU2"/>
<dbReference type="OrthoDB" id="6127758at2759"/>
<feature type="non-terminal residue" evidence="2">
    <location>
        <position position="518"/>
    </location>
</feature>